<reference evidence="2" key="1">
    <citation type="journal article" date="2020" name="mSystems">
        <title>Genome- and Community-Level Interaction Insights into Carbon Utilization and Element Cycling Functions of Hydrothermarchaeota in Hydrothermal Sediment.</title>
        <authorList>
            <person name="Zhou Z."/>
            <person name="Liu Y."/>
            <person name="Xu W."/>
            <person name="Pan J."/>
            <person name="Luo Z.H."/>
            <person name="Li M."/>
        </authorList>
    </citation>
    <scope>NUCLEOTIDE SEQUENCE [LARGE SCALE GENOMIC DNA]</scope>
    <source>
        <strain evidence="2">SpSt-754</strain>
    </source>
</reference>
<name>A0A7V3KN31_UNCW3</name>
<dbReference type="PROSITE" id="PS51201">
    <property type="entry name" value="RCK_N"/>
    <property type="match status" value="1"/>
</dbReference>
<dbReference type="InterPro" id="IPR036291">
    <property type="entry name" value="NAD(P)-bd_dom_sf"/>
</dbReference>
<dbReference type="Pfam" id="PF02254">
    <property type="entry name" value="TrkA_N"/>
    <property type="match status" value="1"/>
</dbReference>
<dbReference type="SUPFAM" id="SSF116726">
    <property type="entry name" value="TrkA C-terminal domain-like"/>
    <property type="match status" value="1"/>
</dbReference>
<dbReference type="InterPro" id="IPR050721">
    <property type="entry name" value="Trk_Ktr_HKT_K-transport"/>
</dbReference>
<dbReference type="GO" id="GO:0006813">
    <property type="term" value="P:potassium ion transport"/>
    <property type="evidence" value="ECO:0007669"/>
    <property type="project" value="InterPro"/>
</dbReference>
<dbReference type="Gene3D" id="3.40.50.720">
    <property type="entry name" value="NAD(P)-binding Rossmann-like Domain"/>
    <property type="match status" value="1"/>
</dbReference>
<proteinExistence type="predicted"/>
<dbReference type="InterPro" id="IPR036721">
    <property type="entry name" value="RCK_C_sf"/>
</dbReference>
<dbReference type="SUPFAM" id="SSF51735">
    <property type="entry name" value="NAD(P)-binding Rossmann-fold domains"/>
    <property type="match status" value="1"/>
</dbReference>
<organism evidence="2">
    <name type="scientific">candidate division WOR-3 bacterium</name>
    <dbReference type="NCBI Taxonomy" id="2052148"/>
    <lineage>
        <taxon>Bacteria</taxon>
        <taxon>Bacteria division WOR-3</taxon>
    </lineage>
</organism>
<feature type="domain" description="RCK N-terminal" evidence="1">
    <location>
        <begin position="1"/>
        <end position="115"/>
    </location>
</feature>
<evidence type="ECO:0000259" key="1">
    <source>
        <dbReference type="PROSITE" id="PS51201"/>
    </source>
</evidence>
<dbReference type="InterPro" id="IPR003148">
    <property type="entry name" value="RCK_N"/>
</dbReference>
<dbReference type="EMBL" id="DTGD01000081">
    <property type="protein sequence ID" value="HGB35694.1"/>
    <property type="molecule type" value="Genomic_DNA"/>
</dbReference>
<dbReference type="Gene3D" id="3.30.70.1450">
    <property type="entry name" value="Regulator of K+ conductance, C-terminal domain"/>
    <property type="match status" value="1"/>
</dbReference>
<evidence type="ECO:0000313" key="2">
    <source>
        <dbReference type="EMBL" id="HGB35694.1"/>
    </source>
</evidence>
<dbReference type="PANTHER" id="PTHR43833">
    <property type="entry name" value="POTASSIUM CHANNEL PROTEIN 2-RELATED-RELATED"/>
    <property type="match status" value="1"/>
</dbReference>
<gene>
    <name evidence="2" type="ORF">ENV38_02160</name>
</gene>
<comment type="caution">
    <text evidence="2">The sequence shown here is derived from an EMBL/GenBank/DDBJ whole genome shotgun (WGS) entry which is preliminary data.</text>
</comment>
<dbReference type="AlphaFoldDB" id="A0A7V3KN31"/>
<accession>A0A7V3KN31</accession>
<protein>
    <submittedName>
        <fullName evidence="2">TrkA family potassium uptake protein</fullName>
    </submittedName>
</protein>
<dbReference type="PANTHER" id="PTHR43833:SF7">
    <property type="entry name" value="KTR SYSTEM POTASSIUM UPTAKE PROTEIN C"/>
    <property type="match status" value="1"/>
</dbReference>
<sequence>MNILIIGAGRFGKSLAEVFMRENHTVVVVDKDENKIKGIEDKVSQAVILDSTDEDALTQLNLEDFDYVFLCISEISASILTAQILQDRKIKNVYAKASNEVHARILSRLGVAKVIQPEKQSAERLALSIMLGTIELADLLKRKNFMVSAIDVPRDFQKKSLGELEIKKKFGVYVLAVERNEPVVLEDGAKAESAAKIGLSSKTVTYVLPDANFEIERTDRLIVIGTRENIEKFREYVSKEIE</sequence>